<organism evidence="2 3">
    <name type="scientific">Candidatus Uhrbacteria bacterium CG10_big_fil_rev_8_21_14_0_10_50_16</name>
    <dbReference type="NCBI Taxonomy" id="1975039"/>
    <lineage>
        <taxon>Bacteria</taxon>
        <taxon>Candidatus Uhriibacteriota</taxon>
    </lineage>
</organism>
<gene>
    <name evidence="2" type="ORF">COV06_01420</name>
</gene>
<protein>
    <recommendedName>
        <fullName evidence="1">Antitoxin SocA-like Panacea domain-containing protein</fullName>
    </recommendedName>
</protein>
<comment type="caution">
    <text evidence="2">The sequence shown here is derived from an EMBL/GenBank/DDBJ whole genome shotgun (WGS) entry which is preliminary data.</text>
</comment>
<evidence type="ECO:0000313" key="3">
    <source>
        <dbReference type="Proteomes" id="UP000230084"/>
    </source>
</evidence>
<evidence type="ECO:0000313" key="2">
    <source>
        <dbReference type="EMBL" id="PIR48040.1"/>
    </source>
</evidence>
<dbReference type="AlphaFoldDB" id="A0A2H0RNI1"/>
<proteinExistence type="predicted"/>
<reference evidence="2 3" key="1">
    <citation type="submission" date="2017-09" db="EMBL/GenBank/DDBJ databases">
        <title>Depth-based differentiation of microbial function through sediment-hosted aquifers and enrichment of novel symbionts in the deep terrestrial subsurface.</title>
        <authorList>
            <person name="Probst A.J."/>
            <person name="Ladd B."/>
            <person name="Jarett J.K."/>
            <person name="Geller-Mcgrath D.E."/>
            <person name="Sieber C.M."/>
            <person name="Emerson J.B."/>
            <person name="Anantharaman K."/>
            <person name="Thomas B.C."/>
            <person name="Malmstrom R."/>
            <person name="Stieglmeier M."/>
            <person name="Klingl A."/>
            <person name="Woyke T."/>
            <person name="Ryan C.M."/>
            <person name="Banfield J.F."/>
        </authorList>
    </citation>
    <scope>NUCLEOTIDE SEQUENCE [LARGE SCALE GENOMIC DNA]</scope>
    <source>
        <strain evidence="2">CG10_big_fil_rev_8_21_14_0_10_50_16</strain>
    </source>
</reference>
<dbReference type="InterPro" id="IPR025272">
    <property type="entry name" value="SocA_Panacea"/>
</dbReference>
<accession>A0A2H0RNI1</accession>
<dbReference type="EMBL" id="PCYM01000001">
    <property type="protein sequence ID" value="PIR48040.1"/>
    <property type="molecule type" value="Genomic_DNA"/>
</dbReference>
<dbReference type="Proteomes" id="UP000230084">
    <property type="component" value="Unassembled WGS sequence"/>
</dbReference>
<sequence>MPELSNRQKLIAQLIQRHERPTVTVLMKLAYLLDLIARKKEQDVYFGYVYRRYTYGPFDEAIYHDLKALIDDGVAIATTEYTSDGKEYIVYNFNEEPTDTDFSITEVQEAMFNEIMESLKGYGAKALTDIAYKTAPMQALGATLGGNEHINEVLNLEA</sequence>
<dbReference type="Pfam" id="PF13274">
    <property type="entry name" value="SocA_Panacea"/>
    <property type="match status" value="1"/>
</dbReference>
<name>A0A2H0RNI1_9BACT</name>
<feature type="domain" description="Antitoxin SocA-like Panacea" evidence="1">
    <location>
        <begin position="26"/>
        <end position="134"/>
    </location>
</feature>
<evidence type="ECO:0000259" key="1">
    <source>
        <dbReference type="Pfam" id="PF13274"/>
    </source>
</evidence>